<name>A0A1R2CBW9_9CILI</name>
<reference evidence="1 2" key="1">
    <citation type="submission" date="2016-11" db="EMBL/GenBank/DDBJ databases">
        <title>The macronuclear genome of Stentor coeruleus: a giant cell with tiny introns.</title>
        <authorList>
            <person name="Slabodnick M."/>
            <person name="Ruby J.G."/>
            <person name="Reiff S.B."/>
            <person name="Swart E.C."/>
            <person name="Gosai S."/>
            <person name="Prabakaran S."/>
            <person name="Witkowska E."/>
            <person name="Larue G.E."/>
            <person name="Fisher S."/>
            <person name="Freeman R.M."/>
            <person name="Gunawardena J."/>
            <person name="Chu W."/>
            <person name="Stover N.A."/>
            <person name="Gregory B.D."/>
            <person name="Nowacki M."/>
            <person name="Derisi J."/>
            <person name="Roy S.W."/>
            <person name="Marshall W.F."/>
            <person name="Sood P."/>
        </authorList>
    </citation>
    <scope>NUCLEOTIDE SEQUENCE [LARGE SCALE GENOMIC DNA]</scope>
    <source>
        <strain evidence="1">WM001</strain>
    </source>
</reference>
<dbReference type="EMBL" id="MPUH01000204">
    <property type="protein sequence ID" value="OMJ86508.1"/>
    <property type="molecule type" value="Genomic_DNA"/>
</dbReference>
<gene>
    <name evidence="1" type="ORF">SteCoe_12002</name>
</gene>
<comment type="caution">
    <text evidence="1">The sequence shown here is derived from an EMBL/GenBank/DDBJ whole genome shotgun (WGS) entry which is preliminary data.</text>
</comment>
<organism evidence="1 2">
    <name type="scientific">Stentor coeruleus</name>
    <dbReference type="NCBI Taxonomy" id="5963"/>
    <lineage>
        <taxon>Eukaryota</taxon>
        <taxon>Sar</taxon>
        <taxon>Alveolata</taxon>
        <taxon>Ciliophora</taxon>
        <taxon>Postciliodesmatophora</taxon>
        <taxon>Heterotrichea</taxon>
        <taxon>Heterotrichida</taxon>
        <taxon>Stentoridae</taxon>
        <taxon>Stentor</taxon>
    </lineage>
</organism>
<dbReference type="AlphaFoldDB" id="A0A1R2CBW9"/>
<accession>A0A1R2CBW9</accession>
<evidence type="ECO:0000313" key="1">
    <source>
        <dbReference type="EMBL" id="OMJ86508.1"/>
    </source>
</evidence>
<evidence type="ECO:0000313" key="2">
    <source>
        <dbReference type="Proteomes" id="UP000187209"/>
    </source>
</evidence>
<dbReference type="Proteomes" id="UP000187209">
    <property type="component" value="Unassembled WGS sequence"/>
</dbReference>
<keyword evidence="2" id="KW-1185">Reference proteome</keyword>
<protein>
    <submittedName>
        <fullName evidence="1">Uncharacterized protein</fullName>
    </submittedName>
</protein>
<sequence length="174" mass="20712">MEKEFNRLPTITVPKFKEMIINPPIQKRYTERVPIFYKYQKIKHVYASEQESVKATEDKESSRKTMVIRRNRQVSKSIEFEKKKKVDCANEEIVPYSGLFNLEYLEKCLDRAVPSLERMKIRAASINKYPNSLDPLVTQHKRTTLVHRDAFKSSFIQKDPWCFQSTKYKFPKLN</sequence>
<proteinExistence type="predicted"/>